<evidence type="ECO:0000313" key="1">
    <source>
        <dbReference type="EMBL" id="CAG8849837.1"/>
    </source>
</evidence>
<dbReference type="EMBL" id="CAJVQB010098180">
    <property type="protein sequence ID" value="CAG8849837.1"/>
    <property type="molecule type" value="Genomic_DNA"/>
</dbReference>
<name>A0ABN7X7B2_GIGMA</name>
<reference evidence="1 2" key="1">
    <citation type="submission" date="2021-06" db="EMBL/GenBank/DDBJ databases">
        <authorList>
            <person name="Kallberg Y."/>
            <person name="Tangrot J."/>
            <person name="Rosling A."/>
        </authorList>
    </citation>
    <scope>NUCLEOTIDE SEQUENCE [LARGE SCALE GENOMIC DNA]</scope>
    <source>
        <strain evidence="1 2">120-4 pot B 10/14</strain>
    </source>
</reference>
<keyword evidence="2" id="KW-1185">Reference proteome</keyword>
<protein>
    <submittedName>
        <fullName evidence="1">12896_t:CDS:1</fullName>
    </submittedName>
</protein>
<organism evidence="1 2">
    <name type="scientific">Gigaspora margarita</name>
    <dbReference type="NCBI Taxonomy" id="4874"/>
    <lineage>
        <taxon>Eukaryota</taxon>
        <taxon>Fungi</taxon>
        <taxon>Fungi incertae sedis</taxon>
        <taxon>Mucoromycota</taxon>
        <taxon>Glomeromycotina</taxon>
        <taxon>Glomeromycetes</taxon>
        <taxon>Diversisporales</taxon>
        <taxon>Gigasporaceae</taxon>
        <taxon>Gigaspora</taxon>
    </lineage>
</organism>
<evidence type="ECO:0000313" key="2">
    <source>
        <dbReference type="Proteomes" id="UP000789901"/>
    </source>
</evidence>
<comment type="caution">
    <text evidence="1">The sequence shown here is derived from an EMBL/GenBank/DDBJ whole genome shotgun (WGS) entry which is preliminary data.</text>
</comment>
<dbReference type="Proteomes" id="UP000789901">
    <property type="component" value="Unassembled WGS sequence"/>
</dbReference>
<gene>
    <name evidence="1" type="ORF">GMARGA_LOCUS39910</name>
</gene>
<feature type="non-terminal residue" evidence="1">
    <location>
        <position position="45"/>
    </location>
</feature>
<accession>A0ABN7X7B2</accession>
<feature type="non-terminal residue" evidence="1">
    <location>
        <position position="1"/>
    </location>
</feature>
<sequence>TVQHFYDSKNSVVFQKILGEKQNKPMLLSFLNSLLRCEGNNLIEE</sequence>
<proteinExistence type="predicted"/>